<evidence type="ECO:0000313" key="2">
    <source>
        <dbReference type="Proteomes" id="UP000612855"/>
    </source>
</evidence>
<accession>A0A917A192</accession>
<dbReference type="RefSeq" id="WP_188476398.1">
    <property type="nucleotide sequence ID" value="NZ_BMFJ01000001.1"/>
</dbReference>
<keyword evidence="2" id="KW-1185">Reference proteome</keyword>
<dbReference type="Proteomes" id="UP000612855">
    <property type="component" value="Unassembled WGS sequence"/>
</dbReference>
<name>A0A917A192_9RHOB</name>
<organism evidence="1 2">
    <name type="scientific">Primorskyibacter flagellatus</name>
    <dbReference type="NCBI Taxonomy" id="1387277"/>
    <lineage>
        <taxon>Bacteria</taxon>
        <taxon>Pseudomonadati</taxon>
        <taxon>Pseudomonadota</taxon>
        <taxon>Alphaproteobacteria</taxon>
        <taxon>Rhodobacterales</taxon>
        <taxon>Roseobacteraceae</taxon>
        <taxon>Primorskyibacter</taxon>
    </lineage>
</organism>
<gene>
    <name evidence="1" type="ORF">GCM10011360_08220</name>
</gene>
<protein>
    <submittedName>
        <fullName evidence="1">Uncharacterized protein</fullName>
    </submittedName>
</protein>
<evidence type="ECO:0000313" key="1">
    <source>
        <dbReference type="EMBL" id="GGE22086.1"/>
    </source>
</evidence>
<comment type="caution">
    <text evidence="1">The sequence shown here is derived from an EMBL/GenBank/DDBJ whole genome shotgun (WGS) entry which is preliminary data.</text>
</comment>
<reference evidence="2" key="1">
    <citation type="journal article" date="2019" name="Int. J. Syst. Evol. Microbiol.">
        <title>The Global Catalogue of Microorganisms (GCM) 10K type strain sequencing project: providing services to taxonomists for standard genome sequencing and annotation.</title>
        <authorList>
            <consortium name="The Broad Institute Genomics Platform"/>
            <consortium name="The Broad Institute Genome Sequencing Center for Infectious Disease"/>
            <person name="Wu L."/>
            <person name="Ma J."/>
        </authorList>
    </citation>
    <scope>NUCLEOTIDE SEQUENCE [LARGE SCALE GENOMIC DNA]</scope>
    <source>
        <strain evidence="2">CGMCC 1.12664</strain>
    </source>
</reference>
<proteinExistence type="predicted"/>
<sequence>MSWCRRLFGRREAPRVADVSDPAVAAAMRIMQAESRPDLERISQELIAAKMRHDAATGAEREAALVEVGRLSFEKAVAEAARRKFGGD</sequence>
<dbReference type="EMBL" id="BMFJ01000001">
    <property type="protein sequence ID" value="GGE22086.1"/>
    <property type="molecule type" value="Genomic_DNA"/>
</dbReference>
<dbReference type="AlphaFoldDB" id="A0A917A192"/>